<reference evidence="1 2" key="1">
    <citation type="submission" date="2019-06" db="EMBL/GenBank/DDBJ databases">
        <title>Sequencing the genomes of 1000 actinobacteria strains.</title>
        <authorList>
            <person name="Klenk H.-P."/>
        </authorList>
    </citation>
    <scope>NUCLEOTIDE SEQUENCE [LARGE SCALE GENOMIC DNA]</scope>
    <source>
        <strain evidence="1 2">DSM 21947</strain>
    </source>
</reference>
<organism evidence="1 2">
    <name type="scientific">Rhodoglobus vestalii</name>
    <dbReference type="NCBI Taxonomy" id="193384"/>
    <lineage>
        <taxon>Bacteria</taxon>
        <taxon>Bacillati</taxon>
        <taxon>Actinomycetota</taxon>
        <taxon>Actinomycetes</taxon>
        <taxon>Micrococcales</taxon>
        <taxon>Microbacteriaceae</taxon>
        <taxon>Rhodoglobus</taxon>
    </lineage>
</organism>
<keyword evidence="2" id="KW-1185">Reference proteome</keyword>
<dbReference type="EMBL" id="VFRA01000001">
    <property type="protein sequence ID" value="TQO20060.1"/>
    <property type="molecule type" value="Genomic_DNA"/>
</dbReference>
<proteinExistence type="predicted"/>
<dbReference type="SUPFAM" id="SSF75304">
    <property type="entry name" value="Amidase signature (AS) enzymes"/>
    <property type="match status" value="1"/>
</dbReference>
<accession>A0A8H2K6G9</accession>
<protein>
    <recommendedName>
        <fullName evidence="3">Amidase</fullName>
    </recommendedName>
</protein>
<dbReference type="Gene3D" id="3.90.1300.10">
    <property type="entry name" value="Amidase signature (AS) domain"/>
    <property type="match status" value="1"/>
</dbReference>
<gene>
    <name evidence="1" type="ORF">FB472_1669</name>
</gene>
<dbReference type="InterPro" id="IPR036928">
    <property type="entry name" value="AS_sf"/>
</dbReference>
<evidence type="ECO:0008006" key="3">
    <source>
        <dbReference type="Google" id="ProtNLM"/>
    </source>
</evidence>
<comment type="caution">
    <text evidence="1">The sequence shown here is derived from an EMBL/GenBank/DDBJ whole genome shotgun (WGS) entry which is preliminary data.</text>
</comment>
<evidence type="ECO:0000313" key="1">
    <source>
        <dbReference type="EMBL" id="TQO20060.1"/>
    </source>
</evidence>
<dbReference type="AlphaFoldDB" id="A0A8H2K6G9"/>
<sequence length="132" mass="14725">MDPSCFDHIDKLSQLWPTVRDTETILNRWMEWAQLRRGIVAWPEDYPLVVSPVTGMAVPLPLDYDHWASTEELERLMGQMRNSLWPACLGLPALALPNGVQLIGAPHNDEALFGPGRVVQATLPKCLPTIVG</sequence>
<evidence type="ECO:0000313" key="2">
    <source>
        <dbReference type="Proteomes" id="UP000316560"/>
    </source>
</evidence>
<name>A0A8H2K6G9_9MICO</name>
<dbReference type="Proteomes" id="UP000316560">
    <property type="component" value="Unassembled WGS sequence"/>
</dbReference>